<proteinExistence type="predicted"/>
<dbReference type="GO" id="GO:0140284">
    <property type="term" value="C:endoplasmic reticulum-endosome membrane contact site"/>
    <property type="evidence" value="ECO:0007669"/>
    <property type="project" value="TreeGrafter"/>
</dbReference>
<dbReference type="STRING" id="103827.A0A0N5CQ15"/>
<dbReference type="GO" id="GO:0031902">
    <property type="term" value="C:late endosome membrane"/>
    <property type="evidence" value="ECO:0007669"/>
    <property type="project" value="TreeGrafter"/>
</dbReference>
<organism evidence="4">
    <name type="scientific">Thelazia callipaeda</name>
    <name type="common">Oriental eyeworm</name>
    <name type="synonym">Parasitic nematode</name>
    <dbReference type="NCBI Taxonomy" id="103827"/>
    <lineage>
        <taxon>Eukaryota</taxon>
        <taxon>Metazoa</taxon>
        <taxon>Ecdysozoa</taxon>
        <taxon>Nematoda</taxon>
        <taxon>Chromadorea</taxon>
        <taxon>Rhabditida</taxon>
        <taxon>Spirurina</taxon>
        <taxon>Spiruromorpha</taxon>
        <taxon>Thelazioidea</taxon>
        <taxon>Thelaziidae</taxon>
        <taxon>Thelazia</taxon>
    </lineage>
</organism>
<dbReference type="InterPro" id="IPR002913">
    <property type="entry name" value="START_lipid-bd_dom"/>
</dbReference>
<dbReference type="WBParaSite" id="TCLT_0000231501-mRNA-1">
    <property type="protein sequence ID" value="TCLT_0000231501-mRNA-1"/>
    <property type="gene ID" value="TCLT_0000231501"/>
</dbReference>
<accession>A0A0N5CQ15</accession>
<sequence>MTTINVGGLRETLPAKFERYSEAFKKAENAMKLLLDVCTSPDFEAKEGWSKSYEKHGEQVYYKQFNVGKIFSLMVIFNETIQSLFSDHWDRVSTTIKWNPNIAYMHKIMKLTSHCDILRCATTNIMFVKGREFLTCRLYRKIGTVIYVAARSFEIDEMPETEDKVRADLILGGGRFSPLPQDPQKTRVDYTICVNPKIRLPQRIIDTCIAYSIHRDSVFARKRMHEVAESQYQEDTQASEKLDDLKL</sequence>
<name>A0A0N5CQ15_THECL</name>
<dbReference type="CDD" id="cd00177">
    <property type="entry name" value="START"/>
    <property type="match status" value="1"/>
</dbReference>
<dbReference type="Gene3D" id="3.30.530.20">
    <property type="match status" value="1"/>
</dbReference>
<dbReference type="OrthoDB" id="5813961at2759"/>
<dbReference type="SUPFAM" id="SSF55961">
    <property type="entry name" value="Bet v1-like"/>
    <property type="match status" value="1"/>
</dbReference>
<dbReference type="PANTHER" id="PTHR46121:SF3">
    <property type="entry name" value="STEROIDOGENIC ACUTE REGULATORY-LIKE PROTEIN 1"/>
    <property type="match status" value="1"/>
</dbReference>
<dbReference type="Proteomes" id="UP000276776">
    <property type="component" value="Unassembled WGS sequence"/>
</dbReference>
<reference evidence="2 3" key="2">
    <citation type="submission" date="2018-11" db="EMBL/GenBank/DDBJ databases">
        <authorList>
            <consortium name="Pathogen Informatics"/>
        </authorList>
    </citation>
    <scope>NUCLEOTIDE SEQUENCE [LARGE SCALE GENOMIC DNA]</scope>
</reference>
<dbReference type="PANTHER" id="PTHR46121">
    <property type="entry name" value="STEROIDOGENIC ACUTE REGULATORY PROTEIN-LIKE"/>
    <property type="match status" value="1"/>
</dbReference>
<evidence type="ECO:0000259" key="1">
    <source>
        <dbReference type="PROSITE" id="PS50848"/>
    </source>
</evidence>
<dbReference type="GO" id="GO:0005789">
    <property type="term" value="C:endoplasmic reticulum membrane"/>
    <property type="evidence" value="ECO:0007669"/>
    <property type="project" value="TreeGrafter"/>
</dbReference>
<evidence type="ECO:0000313" key="4">
    <source>
        <dbReference type="WBParaSite" id="TCLT_0000231501-mRNA-1"/>
    </source>
</evidence>
<dbReference type="Pfam" id="PF01852">
    <property type="entry name" value="START"/>
    <property type="match status" value="1"/>
</dbReference>
<dbReference type="GO" id="GO:0005765">
    <property type="term" value="C:lysosomal membrane"/>
    <property type="evidence" value="ECO:0007669"/>
    <property type="project" value="TreeGrafter"/>
</dbReference>
<dbReference type="SMART" id="SM00234">
    <property type="entry name" value="START"/>
    <property type="match status" value="1"/>
</dbReference>
<dbReference type="GO" id="GO:0008289">
    <property type="term" value="F:lipid binding"/>
    <property type="evidence" value="ECO:0007669"/>
    <property type="project" value="InterPro"/>
</dbReference>
<keyword evidence="3" id="KW-1185">Reference proteome</keyword>
<dbReference type="EMBL" id="UYYF01000450">
    <property type="protein sequence ID" value="VDM98209.1"/>
    <property type="molecule type" value="Genomic_DNA"/>
</dbReference>
<protein>
    <submittedName>
        <fullName evidence="4">START domain-containing protein</fullName>
    </submittedName>
</protein>
<evidence type="ECO:0000313" key="2">
    <source>
        <dbReference type="EMBL" id="VDM98209.1"/>
    </source>
</evidence>
<dbReference type="OMA" id="GREFLAC"/>
<dbReference type="PROSITE" id="PS50848">
    <property type="entry name" value="START"/>
    <property type="match status" value="1"/>
</dbReference>
<dbReference type="AlphaFoldDB" id="A0A0N5CQ15"/>
<dbReference type="InterPro" id="IPR051869">
    <property type="entry name" value="STARD3"/>
</dbReference>
<evidence type="ECO:0000313" key="3">
    <source>
        <dbReference type="Proteomes" id="UP000276776"/>
    </source>
</evidence>
<dbReference type="InterPro" id="IPR023393">
    <property type="entry name" value="START-like_dom_sf"/>
</dbReference>
<dbReference type="GO" id="GO:0099044">
    <property type="term" value="P:vesicle tethering to endoplasmic reticulum"/>
    <property type="evidence" value="ECO:0007669"/>
    <property type="project" value="TreeGrafter"/>
</dbReference>
<feature type="domain" description="START" evidence="1">
    <location>
        <begin position="46"/>
        <end position="229"/>
    </location>
</feature>
<reference evidence="4" key="1">
    <citation type="submission" date="2017-02" db="UniProtKB">
        <authorList>
            <consortium name="WormBaseParasite"/>
        </authorList>
    </citation>
    <scope>IDENTIFICATION</scope>
</reference>
<gene>
    <name evidence="2" type="ORF">TCLT_LOCUS2316</name>
</gene>